<organism evidence="2">
    <name type="scientific">Micromonas pusilla (strain CCMP1545)</name>
    <name type="common">Picoplanktonic green alga</name>
    <dbReference type="NCBI Taxonomy" id="564608"/>
    <lineage>
        <taxon>Eukaryota</taxon>
        <taxon>Viridiplantae</taxon>
        <taxon>Chlorophyta</taxon>
        <taxon>Mamiellophyceae</taxon>
        <taxon>Mamiellales</taxon>
        <taxon>Mamiellaceae</taxon>
        <taxon>Micromonas</taxon>
    </lineage>
</organism>
<dbReference type="SUPFAM" id="SSF102114">
    <property type="entry name" value="Radical SAM enzymes"/>
    <property type="match status" value="1"/>
</dbReference>
<protein>
    <submittedName>
        <fullName evidence="1">Predicted protein</fullName>
    </submittedName>
</protein>
<dbReference type="InterPro" id="IPR013785">
    <property type="entry name" value="Aldolase_TIM"/>
</dbReference>
<name>C1N6B4_MICPC</name>
<keyword evidence="2" id="KW-1185">Reference proteome</keyword>
<dbReference type="AlphaFoldDB" id="C1N6B4"/>
<sequence length="243" mass="25294">MAAAAAAAARKGVAYTVGRGLYLALTDRTNSRTVVASRGPGFVMSRESNFSPLGGQGAAEPSATELAAVVDRAYDGLDIVGMGENDPGVTFAGLGEPLLRMETIVETIATVRERRHGVPFRVMTSGLFSPDVAAALAEAGVNTATVDLVAQDPSAYAAVMRRHRHSPPNPLSNGGIGGVYTSSANMIREDGHGVVCAFIATLAERGVEVECTVVNEPGVETAAARALAFDLGAVRFRAREYFP</sequence>
<evidence type="ECO:0000313" key="2">
    <source>
        <dbReference type="Proteomes" id="UP000001876"/>
    </source>
</evidence>
<dbReference type="Proteomes" id="UP000001876">
    <property type="component" value="Unassembled WGS sequence"/>
</dbReference>
<reference evidence="1 2" key="1">
    <citation type="journal article" date="2009" name="Science">
        <title>Green evolution and dynamic adaptations revealed by genomes of the marine picoeukaryotes Micromonas.</title>
        <authorList>
            <person name="Worden A.Z."/>
            <person name="Lee J.H."/>
            <person name="Mock T."/>
            <person name="Rouze P."/>
            <person name="Simmons M.P."/>
            <person name="Aerts A.L."/>
            <person name="Allen A.E."/>
            <person name="Cuvelier M.L."/>
            <person name="Derelle E."/>
            <person name="Everett M.V."/>
            <person name="Foulon E."/>
            <person name="Grimwood J."/>
            <person name="Gundlach H."/>
            <person name="Henrissat B."/>
            <person name="Napoli C."/>
            <person name="McDonald S.M."/>
            <person name="Parker M.S."/>
            <person name="Rombauts S."/>
            <person name="Salamov A."/>
            <person name="Von Dassow P."/>
            <person name="Badger J.H."/>
            <person name="Coutinho P.M."/>
            <person name="Demir E."/>
            <person name="Dubchak I."/>
            <person name="Gentemann C."/>
            <person name="Eikrem W."/>
            <person name="Gready J.E."/>
            <person name="John U."/>
            <person name="Lanier W."/>
            <person name="Lindquist E.A."/>
            <person name="Lucas S."/>
            <person name="Mayer K.F."/>
            <person name="Moreau H."/>
            <person name="Not F."/>
            <person name="Otillar R."/>
            <person name="Panaud O."/>
            <person name="Pangilinan J."/>
            <person name="Paulsen I."/>
            <person name="Piegu B."/>
            <person name="Poliakov A."/>
            <person name="Robbens S."/>
            <person name="Schmutz J."/>
            <person name="Toulza E."/>
            <person name="Wyss T."/>
            <person name="Zelensky A."/>
            <person name="Zhou K."/>
            <person name="Armbrust E.V."/>
            <person name="Bhattacharya D."/>
            <person name="Goodenough U.W."/>
            <person name="Van de Peer Y."/>
            <person name="Grigoriev I.V."/>
        </authorList>
    </citation>
    <scope>NUCLEOTIDE SEQUENCE [LARGE SCALE GENOMIC DNA]</scope>
    <source>
        <strain evidence="1 2">CCMP1545</strain>
    </source>
</reference>
<dbReference type="GeneID" id="9688749"/>
<evidence type="ECO:0000313" key="1">
    <source>
        <dbReference type="EMBL" id="EEH52639.1"/>
    </source>
</evidence>
<gene>
    <name evidence="1" type="ORF">MICPUCDRAFT_53223</name>
</gene>
<dbReference type="RefSeq" id="XP_003063503.1">
    <property type="nucleotide sequence ID" value="XM_003063457.1"/>
</dbReference>
<dbReference type="KEGG" id="mpp:MICPUCDRAFT_53223"/>
<proteinExistence type="predicted"/>
<dbReference type="InterPro" id="IPR058240">
    <property type="entry name" value="rSAM_sf"/>
</dbReference>
<dbReference type="EMBL" id="GG663748">
    <property type="protein sequence ID" value="EEH52639.1"/>
    <property type="molecule type" value="Genomic_DNA"/>
</dbReference>
<dbReference type="eggNOG" id="ENOG502SGDK">
    <property type="taxonomic scope" value="Eukaryota"/>
</dbReference>
<accession>C1N6B4</accession>
<dbReference type="OrthoDB" id="198397at2759"/>
<dbReference type="OMA" id="MIREDGH"/>
<dbReference type="Gene3D" id="3.20.20.70">
    <property type="entry name" value="Aldolase class I"/>
    <property type="match status" value="1"/>
</dbReference>